<dbReference type="Proteomes" id="UP001419268">
    <property type="component" value="Unassembled WGS sequence"/>
</dbReference>
<evidence type="ECO:0000313" key="2">
    <source>
        <dbReference type="EMBL" id="KAK9104753.1"/>
    </source>
</evidence>
<protein>
    <submittedName>
        <fullName evidence="2">Uncharacterized protein</fullName>
    </submittedName>
</protein>
<comment type="caution">
    <text evidence="2">The sequence shown here is derived from an EMBL/GenBank/DDBJ whole genome shotgun (WGS) entry which is preliminary data.</text>
</comment>
<feature type="compositionally biased region" description="Basic and acidic residues" evidence="1">
    <location>
        <begin position="140"/>
        <end position="149"/>
    </location>
</feature>
<sequence>MDGRSRTSRKQPHELRGKLAARWRMANRRVAAATREVAAVRQKVGAARELDSDAGELVDKWETTAAACFAVARLELRGEEMRCETMADRRRNSGNGRGLHERKEDRQTRDTATPARGGCGRKRRADEGCDASDNALSTGRMRDFDEIATTRRRAGRPGPRPKSDVFHGRLSILSGSMDGS</sequence>
<feature type="region of interest" description="Disordered" evidence="1">
    <location>
        <begin position="84"/>
        <end position="180"/>
    </location>
</feature>
<accession>A0AAP0FBK1</accession>
<proteinExistence type="predicted"/>
<gene>
    <name evidence="2" type="ORF">Scep_021597</name>
</gene>
<reference evidence="2 3" key="1">
    <citation type="submission" date="2024-01" db="EMBL/GenBank/DDBJ databases">
        <title>Genome assemblies of Stephania.</title>
        <authorList>
            <person name="Yang L."/>
        </authorList>
    </citation>
    <scope>NUCLEOTIDE SEQUENCE [LARGE SCALE GENOMIC DNA]</scope>
    <source>
        <strain evidence="2">JXDWG</strain>
        <tissue evidence="2">Leaf</tissue>
    </source>
</reference>
<evidence type="ECO:0000313" key="3">
    <source>
        <dbReference type="Proteomes" id="UP001419268"/>
    </source>
</evidence>
<keyword evidence="3" id="KW-1185">Reference proteome</keyword>
<feature type="compositionally biased region" description="Basic and acidic residues" evidence="1">
    <location>
        <begin position="98"/>
        <end position="109"/>
    </location>
</feature>
<name>A0AAP0FBK1_9MAGN</name>
<dbReference type="AlphaFoldDB" id="A0AAP0FBK1"/>
<dbReference type="EMBL" id="JBBNAG010000009">
    <property type="protein sequence ID" value="KAK9104753.1"/>
    <property type="molecule type" value="Genomic_DNA"/>
</dbReference>
<evidence type="ECO:0000256" key="1">
    <source>
        <dbReference type="SAM" id="MobiDB-lite"/>
    </source>
</evidence>
<organism evidence="2 3">
    <name type="scientific">Stephania cephalantha</name>
    <dbReference type="NCBI Taxonomy" id="152367"/>
    <lineage>
        <taxon>Eukaryota</taxon>
        <taxon>Viridiplantae</taxon>
        <taxon>Streptophyta</taxon>
        <taxon>Embryophyta</taxon>
        <taxon>Tracheophyta</taxon>
        <taxon>Spermatophyta</taxon>
        <taxon>Magnoliopsida</taxon>
        <taxon>Ranunculales</taxon>
        <taxon>Menispermaceae</taxon>
        <taxon>Menispermoideae</taxon>
        <taxon>Cissampelideae</taxon>
        <taxon>Stephania</taxon>
    </lineage>
</organism>